<feature type="domain" description="Fibrinogen C-terminal" evidence="1">
    <location>
        <begin position="45"/>
        <end position="114"/>
    </location>
</feature>
<dbReference type="InterPro" id="IPR036056">
    <property type="entry name" value="Fibrinogen-like_C"/>
</dbReference>
<dbReference type="NCBIfam" id="NF040941">
    <property type="entry name" value="GGGWT_bact"/>
    <property type="match status" value="1"/>
</dbReference>
<evidence type="ECO:0000313" key="2">
    <source>
        <dbReference type="EMBL" id="NOV52489.1"/>
    </source>
</evidence>
<dbReference type="PROSITE" id="PS51406">
    <property type="entry name" value="FIBRINOGEN_C_2"/>
    <property type="match status" value="1"/>
</dbReference>
<dbReference type="Pfam" id="PF00147">
    <property type="entry name" value="Fibrinogen_C"/>
    <property type="match status" value="1"/>
</dbReference>
<dbReference type="EMBL" id="GIDH01000546">
    <property type="protein sequence ID" value="NOV52489.1"/>
    <property type="molecule type" value="Transcribed_RNA"/>
</dbReference>
<accession>A0A6M2E1W2</accession>
<dbReference type="SUPFAM" id="SSF56496">
    <property type="entry name" value="Fibrinogen C-terminal domain-like"/>
    <property type="match status" value="1"/>
</dbReference>
<dbReference type="AlphaFoldDB" id="A0A6M2E1W2"/>
<name>A0A6M2E1W2_9ACAR</name>
<sequence>MVSYVASVYVLATATVAARGTHRPWPPSLLGRNNALETMQTFAELTNLLLPRHCGDLRRVDQTTSRVYRVFHKAASPVGQKVYCDMDTDGGGWTVGGLNGLNTVLSLSGKFRGL</sequence>
<dbReference type="InterPro" id="IPR002181">
    <property type="entry name" value="Fibrinogen_a/b/g_C_dom"/>
</dbReference>
<dbReference type="Gene3D" id="3.90.215.10">
    <property type="entry name" value="Gamma Fibrinogen, chain A, domain 1"/>
    <property type="match status" value="1"/>
</dbReference>
<evidence type="ECO:0000259" key="1">
    <source>
        <dbReference type="PROSITE" id="PS51406"/>
    </source>
</evidence>
<dbReference type="InterPro" id="IPR014716">
    <property type="entry name" value="Fibrinogen_a/b/g_C_1"/>
</dbReference>
<organism evidence="2">
    <name type="scientific">Amblyomma tuberculatum</name>
    <dbReference type="NCBI Taxonomy" id="48802"/>
    <lineage>
        <taxon>Eukaryota</taxon>
        <taxon>Metazoa</taxon>
        <taxon>Ecdysozoa</taxon>
        <taxon>Arthropoda</taxon>
        <taxon>Chelicerata</taxon>
        <taxon>Arachnida</taxon>
        <taxon>Acari</taxon>
        <taxon>Parasitiformes</taxon>
        <taxon>Ixodida</taxon>
        <taxon>Ixodoidea</taxon>
        <taxon>Ixodidae</taxon>
        <taxon>Amblyomminae</taxon>
        <taxon>Amblyomma</taxon>
    </lineage>
</organism>
<reference evidence="2" key="1">
    <citation type="submission" date="2019-12" db="EMBL/GenBank/DDBJ databases">
        <title>The sialotranscriptome of the gopher-tortoise tick, Amblyomma tuberculatum.</title>
        <authorList>
            <person name="Karim S."/>
            <person name="Andersen J."/>
            <person name="Kumar D."/>
            <person name="Adamson S."/>
            <person name="Ennen J."/>
            <person name="Qualis C.P."/>
            <person name="Ribeiro J.M.C."/>
        </authorList>
    </citation>
    <scope>NUCLEOTIDE SEQUENCE</scope>
    <source>
        <strain evidence="2">Removed</strain>
        <tissue evidence="2">Salivary glands</tissue>
    </source>
</reference>
<protein>
    <submittedName>
        <fullName evidence="2">Putative ixoderin</fullName>
    </submittedName>
</protein>
<proteinExistence type="predicted"/>